<organism evidence="1 2">
    <name type="scientific">Ophiocordyceps camponoti-floridani</name>
    <dbReference type="NCBI Taxonomy" id="2030778"/>
    <lineage>
        <taxon>Eukaryota</taxon>
        <taxon>Fungi</taxon>
        <taxon>Dikarya</taxon>
        <taxon>Ascomycota</taxon>
        <taxon>Pezizomycotina</taxon>
        <taxon>Sordariomycetes</taxon>
        <taxon>Hypocreomycetidae</taxon>
        <taxon>Hypocreales</taxon>
        <taxon>Ophiocordycipitaceae</taxon>
        <taxon>Ophiocordyceps</taxon>
    </lineage>
</organism>
<comment type="caution">
    <text evidence="1">The sequence shown here is derived from an EMBL/GenBank/DDBJ whole genome shotgun (WGS) entry which is preliminary data.</text>
</comment>
<evidence type="ECO:0000313" key="1">
    <source>
        <dbReference type="EMBL" id="KAF4589813.1"/>
    </source>
</evidence>
<dbReference type="Gene3D" id="1.10.600.10">
    <property type="entry name" value="Farnesyl Diphosphate Synthase"/>
    <property type="match status" value="1"/>
</dbReference>
<reference evidence="1 2" key="1">
    <citation type="journal article" date="2020" name="G3 (Bethesda)">
        <title>Genetic Underpinnings of Host Manipulation by Ophiocordyceps as Revealed by Comparative Transcriptomics.</title>
        <authorList>
            <person name="Will I."/>
            <person name="Das B."/>
            <person name="Trinh T."/>
            <person name="Brachmann A."/>
            <person name="Ohm R.A."/>
            <person name="de Bekker C."/>
        </authorList>
    </citation>
    <scope>NUCLEOTIDE SEQUENCE [LARGE SCALE GENOMIC DNA]</scope>
    <source>
        <strain evidence="1 2">EC05</strain>
    </source>
</reference>
<dbReference type="Proteomes" id="UP000562929">
    <property type="component" value="Unassembled WGS sequence"/>
</dbReference>
<accession>A0A8H4VEG4</accession>
<evidence type="ECO:0000313" key="2">
    <source>
        <dbReference type="Proteomes" id="UP000562929"/>
    </source>
</evidence>
<dbReference type="InterPro" id="IPR008949">
    <property type="entry name" value="Isoprenoid_synthase_dom_sf"/>
</dbReference>
<proteinExistence type="predicted"/>
<protein>
    <submittedName>
        <fullName evidence="1">Fusicoccadiene synthase</fullName>
    </submittedName>
</protein>
<sequence>MQYIQTSSGPQGEALVQAVSSYWSSLHAFRAVPRSESNTLRDFLPIRYYDFLSVLAMPLTAFALGLDVSAEDADVLRLSSLVTTLSMILWNDVYSWAKEHQLHRQQPSKEPPCNAVGILMKEDDCNAEKALLICRLKAHQYQVKSMQEARQLKSNPSATPTAKMLADALAASIPGLDIWHASSRRYADASLTAKVLTSSSSSSVELDDAFEHECRLVCRGCEDMAGRFLGAGGRDWV</sequence>
<dbReference type="EMBL" id="JAACLJ010000003">
    <property type="protein sequence ID" value="KAF4589813.1"/>
    <property type="molecule type" value="Genomic_DNA"/>
</dbReference>
<keyword evidence="2" id="KW-1185">Reference proteome</keyword>
<dbReference type="Pfam" id="PF19086">
    <property type="entry name" value="Terpene_syn_C_2"/>
    <property type="match status" value="1"/>
</dbReference>
<name>A0A8H4VEG4_9HYPO</name>
<dbReference type="SUPFAM" id="SSF48576">
    <property type="entry name" value="Terpenoid synthases"/>
    <property type="match status" value="1"/>
</dbReference>
<gene>
    <name evidence="1" type="ORF">GQ602_003702</name>
</gene>
<dbReference type="AlphaFoldDB" id="A0A8H4VEG4"/>